<feature type="transmembrane region" description="Helical" evidence="12">
    <location>
        <begin position="184"/>
        <end position="217"/>
    </location>
</feature>
<protein>
    <submittedName>
        <fullName evidence="14">Site-2 protease family protein</fullName>
    </submittedName>
</protein>
<evidence type="ECO:0000256" key="7">
    <source>
        <dbReference type="ARBA" id="ARBA00022801"/>
    </source>
</evidence>
<evidence type="ECO:0000256" key="6">
    <source>
        <dbReference type="ARBA" id="ARBA00022723"/>
    </source>
</evidence>
<comment type="caution">
    <text evidence="14">The sequence shown here is derived from an EMBL/GenBank/DDBJ whole genome shotgun (WGS) entry which is preliminary data.</text>
</comment>
<feature type="transmembrane region" description="Helical" evidence="12">
    <location>
        <begin position="150"/>
        <end position="172"/>
    </location>
</feature>
<dbReference type="CDD" id="cd06160">
    <property type="entry name" value="S2P-M50_like_2"/>
    <property type="match status" value="1"/>
</dbReference>
<evidence type="ECO:0000313" key="15">
    <source>
        <dbReference type="Proteomes" id="UP001597180"/>
    </source>
</evidence>
<dbReference type="PANTHER" id="PTHR39188:SF3">
    <property type="entry name" value="STAGE IV SPORULATION PROTEIN FB"/>
    <property type="match status" value="1"/>
</dbReference>
<dbReference type="EMBL" id="JBHTLU010000013">
    <property type="protein sequence ID" value="MFD1220265.1"/>
    <property type="molecule type" value="Genomic_DNA"/>
</dbReference>
<evidence type="ECO:0000259" key="13">
    <source>
        <dbReference type="Pfam" id="PF02163"/>
    </source>
</evidence>
<keyword evidence="7" id="KW-0378">Hydrolase</keyword>
<evidence type="ECO:0000256" key="4">
    <source>
        <dbReference type="ARBA" id="ARBA00022670"/>
    </source>
</evidence>
<evidence type="ECO:0000313" key="14">
    <source>
        <dbReference type="EMBL" id="MFD1220265.1"/>
    </source>
</evidence>
<evidence type="ECO:0000256" key="10">
    <source>
        <dbReference type="ARBA" id="ARBA00023049"/>
    </source>
</evidence>
<keyword evidence="10" id="KW-0482">Metalloprotease</keyword>
<comment type="subcellular location">
    <subcellularLocation>
        <location evidence="2">Membrane</location>
        <topology evidence="2">Multi-pass membrane protein</topology>
    </subcellularLocation>
</comment>
<feature type="transmembrane region" description="Helical" evidence="12">
    <location>
        <begin position="338"/>
        <end position="358"/>
    </location>
</feature>
<dbReference type="RefSeq" id="WP_144027718.1">
    <property type="nucleotide sequence ID" value="NZ_BAABJG010000006.1"/>
</dbReference>
<reference evidence="15" key="1">
    <citation type="journal article" date="2019" name="Int. J. Syst. Evol. Microbiol.">
        <title>The Global Catalogue of Microorganisms (GCM) 10K type strain sequencing project: providing services to taxonomists for standard genome sequencing and annotation.</title>
        <authorList>
            <consortium name="The Broad Institute Genomics Platform"/>
            <consortium name="The Broad Institute Genome Sequencing Center for Infectious Disease"/>
            <person name="Wu L."/>
            <person name="Ma J."/>
        </authorList>
    </citation>
    <scope>NUCLEOTIDE SEQUENCE [LARGE SCALE GENOMIC DNA]</scope>
    <source>
        <strain evidence="15">CCUG 53270</strain>
    </source>
</reference>
<feature type="transmembrane region" description="Helical" evidence="12">
    <location>
        <begin position="48"/>
        <end position="77"/>
    </location>
</feature>
<name>A0ABW3UHX7_9BACL</name>
<sequence>MRRSVTGLQQNNKKKNPFWMIGTVVVFLLAKGKWLLSLLKFGKFGGVFISMLLSIGGYALLFPWWFAVGLVLLILVHELGHVIAAKQKGLPVSAPVFIPFLGALITMKRHPRDAVTEAYMAFGGPILGTVGALVVFGLGYLINSPTYSPLFYSLALAGFMINLFNLLPIHPLDGGRIATAVSRWLWLVGLVGGLVLIIYNFSFILLIIWAMFAYDLYKKFVKHRKHGEQRMVSASFLVPAEPLIEQGYIIPGEEHKRELPFVTYSDLEGQQFVHVIWEGLKFQGTIPLMQQGIIQKVHVTRLERLQKEEGLHLMVHCQVDYELFENDRYYEVPNATRWTYGISYLALAAFLFGMMAAVHKVGNI</sequence>
<dbReference type="GO" id="GO:0008233">
    <property type="term" value="F:peptidase activity"/>
    <property type="evidence" value="ECO:0007669"/>
    <property type="project" value="UniProtKB-KW"/>
</dbReference>
<feature type="transmembrane region" description="Helical" evidence="12">
    <location>
        <begin position="89"/>
        <end position="107"/>
    </location>
</feature>
<dbReference type="Proteomes" id="UP001597180">
    <property type="component" value="Unassembled WGS sequence"/>
</dbReference>
<keyword evidence="4 14" id="KW-0645">Protease</keyword>
<evidence type="ECO:0000256" key="5">
    <source>
        <dbReference type="ARBA" id="ARBA00022692"/>
    </source>
</evidence>
<keyword evidence="9 12" id="KW-1133">Transmembrane helix</keyword>
<evidence type="ECO:0000256" key="3">
    <source>
        <dbReference type="ARBA" id="ARBA00007931"/>
    </source>
</evidence>
<comment type="cofactor">
    <cofactor evidence="1">
        <name>Zn(2+)</name>
        <dbReference type="ChEBI" id="CHEBI:29105"/>
    </cofactor>
</comment>
<proteinExistence type="inferred from homology"/>
<gene>
    <name evidence="14" type="ORF">ACFQ4B_09045</name>
</gene>
<evidence type="ECO:0000256" key="11">
    <source>
        <dbReference type="ARBA" id="ARBA00023136"/>
    </source>
</evidence>
<feature type="transmembrane region" description="Helical" evidence="12">
    <location>
        <begin position="119"/>
        <end position="143"/>
    </location>
</feature>
<feature type="transmembrane region" description="Helical" evidence="12">
    <location>
        <begin position="18"/>
        <end position="36"/>
    </location>
</feature>
<dbReference type="InterPro" id="IPR008915">
    <property type="entry name" value="Peptidase_M50"/>
</dbReference>
<accession>A0ABW3UHX7</accession>
<organism evidence="14 15">
    <name type="scientific">Paenibacillus vulneris</name>
    <dbReference type="NCBI Taxonomy" id="1133364"/>
    <lineage>
        <taxon>Bacteria</taxon>
        <taxon>Bacillati</taxon>
        <taxon>Bacillota</taxon>
        <taxon>Bacilli</taxon>
        <taxon>Bacillales</taxon>
        <taxon>Paenibacillaceae</taxon>
        <taxon>Paenibacillus</taxon>
    </lineage>
</organism>
<dbReference type="PANTHER" id="PTHR39188">
    <property type="entry name" value="MEMBRANE-ASSOCIATED ZINC METALLOPROTEASE M50B"/>
    <property type="match status" value="1"/>
</dbReference>
<keyword evidence="6" id="KW-0479">Metal-binding</keyword>
<keyword evidence="15" id="KW-1185">Reference proteome</keyword>
<evidence type="ECO:0000256" key="8">
    <source>
        <dbReference type="ARBA" id="ARBA00022833"/>
    </source>
</evidence>
<dbReference type="GO" id="GO:0006508">
    <property type="term" value="P:proteolysis"/>
    <property type="evidence" value="ECO:0007669"/>
    <property type="project" value="UniProtKB-KW"/>
</dbReference>
<feature type="domain" description="Peptidase M50" evidence="13">
    <location>
        <begin position="148"/>
        <end position="183"/>
    </location>
</feature>
<evidence type="ECO:0000256" key="2">
    <source>
        <dbReference type="ARBA" id="ARBA00004141"/>
    </source>
</evidence>
<evidence type="ECO:0000256" key="9">
    <source>
        <dbReference type="ARBA" id="ARBA00022989"/>
    </source>
</evidence>
<dbReference type="Pfam" id="PF02163">
    <property type="entry name" value="Peptidase_M50"/>
    <property type="match status" value="2"/>
</dbReference>
<comment type="similarity">
    <text evidence="3">Belongs to the peptidase M50B family.</text>
</comment>
<evidence type="ECO:0000256" key="1">
    <source>
        <dbReference type="ARBA" id="ARBA00001947"/>
    </source>
</evidence>
<keyword evidence="11 12" id="KW-0472">Membrane</keyword>
<keyword evidence="5 12" id="KW-0812">Transmembrane</keyword>
<keyword evidence="8" id="KW-0862">Zinc</keyword>
<feature type="domain" description="Peptidase M50" evidence="13">
    <location>
        <begin position="66"/>
        <end position="140"/>
    </location>
</feature>
<evidence type="ECO:0000256" key="12">
    <source>
        <dbReference type="SAM" id="Phobius"/>
    </source>
</evidence>